<evidence type="ECO:0000313" key="11">
    <source>
        <dbReference type="EMBL" id="TDG22130.1"/>
    </source>
</evidence>
<comment type="catalytic activity">
    <reaction evidence="1">
        <text>5-hydroxyisourate + H2O = 5-hydroxy-2-oxo-4-ureido-2,5-dihydro-1H-imidazole-5-carboxylate + H(+)</text>
        <dbReference type="Rhea" id="RHEA:23736"/>
        <dbReference type="ChEBI" id="CHEBI:15377"/>
        <dbReference type="ChEBI" id="CHEBI:15378"/>
        <dbReference type="ChEBI" id="CHEBI:18072"/>
        <dbReference type="ChEBI" id="CHEBI:58639"/>
        <dbReference type="EC" id="3.5.2.17"/>
    </reaction>
</comment>
<feature type="signal peptide" evidence="9">
    <location>
        <begin position="1"/>
        <end position="31"/>
    </location>
</feature>
<dbReference type="OrthoDB" id="8687412at2"/>
<gene>
    <name evidence="11" type="primary">uraH</name>
    <name evidence="11" type="ORF">EYW47_19825</name>
</gene>
<dbReference type="PROSITE" id="PS00768">
    <property type="entry name" value="TRANSTHYRETIN_1"/>
    <property type="match status" value="1"/>
</dbReference>
<evidence type="ECO:0000256" key="8">
    <source>
        <dbReference type="SAM" id="MobiDB-lite"/>
    </source>
</evidence>
<dbReference type="Gene3D" id="2.60.40.180">
    <property type="entry name" value="Transthyretin/hydroxyisourate hydrolase domain"/>
    <property type="match status" value="1"/>
</dbReference>
<protein>
    <recommendedName>
        <fullName evidence="5">hydroxyisourate hydrolase</fullName>
        <ecNumber evidence="5">3.5.2.17</ecNumber>
    </recommendedName>
</protein>
<feature type="region of interest" description="Disordered" evidence="8">
    <location>
        <begin position="34"/>
        <end position="53"/>
    </location>
</feature>
<keyword evidence="9" id="KW-0732">Signal</keyword>
<dbReference type="Proteomes" id="UP000295722">
    <property type="component" value="Unassembled WGS sequence"/>
</dbReference>
<dbReference type="InterPro" id="IPR014306">
    <property type="entry name" value="Hydroxyisourate_hydrolase"/>
</dbReference>
<feature type="domain" description="Transthyretin/hydroxyisourate hydrolase" evidence="10">
    <location>
        <begin position="60"/>
        <end position="172"/>
    </location>
</feature>
<dbReference type="InterPro" id="IPR036817">
    <property type="entry name" value="Transthyretin/HIU_hydrolase_sf"/>
</dbReference>
<evidence type="ECO:0000256" key="2">
    <source>
        <dbReference type="ARBA" id="ARBA00002704"/>
    </source>
</evidence>
<feature type="chain" id="PRO_5020705938" description="hydroxyisourate hydrolase" evidence="9">
    <location>
        <begin position="32"/>
        <end position="173"/>
    </location>
</feature>
<proteinExistence type="inferred from homology"/>
<sequence length="173" mass="19102">MNDLSKPGRRQFVLASMTMAGGMLLSREALASAPATPDSAAQQPAQSADPISQHGVSPRLTIHILDTYHGTPATGLHVDFSRLENDVPVRVRQVVINQNGRADEPLLIGDSYQTGSYQLLLHVDDYYRMKGAPLPSSPFLTQVPIRFRIASTAQRLHLPVQFGPWNYTYYRGS</sequence>
<name>A0A4R5M7F7_9BURK</name>
<evidence type="ECO:0000259" key="10">
    <source>
        <dbReference type="Pfam" id="PF00576"/>
    </source>
</evidence>
<dbReference type="GO" id="GO:0006144">
    <property type="term" value="P:purine nucleobase metabolic process"/>
    <property type="evidence" value="ECO:0007669"/>
    <property type="project" value="UniProtKB-KW"/>
</dbReference>
<dbReference type="PANTHER" id="PTHR10395:SF7">
    <property type="entry name" value="5-HYDROXYISOURATE HYDROLASE"/>
    <property type="match status" value="1"/>
</dbReference>
<evidence type="ECO:0000256" key="6">
    <source>
        <dbReference type="ARBA" id="ARBA00022631"/>
    </source>
</evidence>
<comment type="subunit">
    <text evidence="4">Homotetramer.</text>
</comment>
<dbReference type="InterPro" id="IPR006311">
    <property type="entry name" value="TAT_signal"/>
</dbReference>
<evidence type="ECO:0000256" key="9">
    <source>
        <dbReference type="SAM" id="SignalP"/>
    </source>
</evidence>
<evidence type="ECO:0000256" key="7">
    <source>
        <dbReference type="ARBA" id="ARBA00022801"/>
    </source>
</evidence>
<evidence type="ECO:0000256" key="3">
    <source>
        <dbReference type="ARBA" id="ARBA00009850"/>
    </source>
</evidence>
<dbReference type="AlphaFoldDB" id="A0A4R5M7F7"/>
<dbReference type="PROSITE" id="PS51318">
    <property type="entry name" value="TAT"/>
    <property type="match status" value="1"/>
</dbReference>
<comment type="function">
    <text evidence="2">Catalyzes the hydrolysis of 5-hydroxyisourate (HIU) to 2-oxo-4-hydroxy-4-carboxy-5-ureidoimidazoline (OHCU).</text>
</comment>
<evidence type="ECO:0000256" key="4">
    <source>
        <dbReference type="ARBA" id="ARBA00011881"/>
    </source>
</evidence>
<keyword evidence="12" id="KW-1185">Reference proteome</keyword>
<accession>A0A4R5M7F7</accession>
<dbReference type="Pfam" id="PF00576">
    <property type="entry name" value="Transthyretin"/>
    <property type="match status" value="1"/>
</dbReference>
<dbReference type="PANTHER" id="PTHR10395">
    <property type="entry name" value="URICASE AND TRANSTHYRETIN-RELATED"/>
    <property type="match status" value="1"/>
</dbReference>
<dbReference type="InterPro" id="IPR023418">
    <property type="entry name" value="Thyroxine_BS"/>
</dbReference>
<comment type="similarity">
    <text evidence="3">Belongs to the transthyretin family. 5-hydroxyisourate hydrolase subfamily.</text>
</comment>
<comment type="caution">
    <text evidence="11">The sequence shown here is derived from an EMBL/GenBank/DDBJ whole genome shotgun (WGS) entry which is preliminary data.</text>
</comment>
<dbReference type="InterPro" id="IPR023416">
    <property type="entry name" value="Transthyretin/HIU_hydrolase_d"/>
</dbReference>
<dbReference type="SUPFAM" id="SSF49472">
    <property type="entry name" value="Transthyretin (synonym: prealbumin)"/>
    <property type="match status" value="1"/>
</dbReference>
<dbReference type="GO" id="GO:0033971">
    <property type="term" value="F:hydroxyisourate hydrolase activity"/>
    <property type="evidence" value="ECO:0007669"/>
    <property type="project" value="UniProtKB-EC"/>
</dbReference>
<dbReference type="EMBL" id="SMRP01000009">
    <property type="protein sequence ID" value="TDG22130.1"/>
    <property type="molecule type" value="Genomic_DNA"/>
</dbReference>
<keyword evidence="7 11" id="KW-0378">Hydrolase</keyword>
<dbReference type="RefSeq" id="WP_133196529.1">
    <property type="nucleotide sequence ID" value="NZ_JBHUCW010000024.1"/>
</dbReference>
<reference evidence="11 12" key="1">
    <citation type="submission" date="2019-03" db="EMBL/GenBank/DDBJ databases">
        <title>Paraburkholderia sp. 4M-K11, isolated from subtropical forest soil.</title>
        <authorList>
            <person name="Gao Z.-H."/>
            <person name="Qiu L.-H."/>
        </authorList>
    </citation>
    <scope>NUCLEOTIDE SEQUENCE [LARGE SCALE GENOMIC DNA]</scope>
    <source>
        <strain evidence="11 12">4M-K11</strain>
    </source>
</reference>
<evidence type="ECO:0000256" key="1">
    <source>
        <dbReference type="ARBA" id="ARBA00001043"/>
    </source>
</evidence>
<evidence type="ECO:0000256" key="5">
    <source>
        <dbReference type="ARBA" id="ARBA00012609"/>
    </source>
</evidence>
<organism evidence="11 12">
    <name type="scientific">Paraburkholderia silviterrae</name>
    <dbReference type="NCBI Taxonomy" id="2528715"/>
    <lineage>
        <taxon>Bacteria</taxon>
        <taxon>Pseudomonadati</taxon>
        <taxon>Pseudomonadota</taxon>
        <taxon>Betaproteobacteria</taxon>
        <taxon>Burkholderiales</taxon>
        <taxon>Burkholderiaceae</taxon>
        <taxon>Paraburkholderia</taxon>
    </lineage>
</organism>
<keyword evidence="6" id="KW-0659">Purine metabolism</keyword>
<dbReference type="NCBIfam" id="TIGR02962">
    <property type="entry name" value="hdxy_isourate"/>
    <property type="match status" value="1"/>
</dbReference>
<dbReference type="EC" id="3.5.2.17" evidence="5"/>
<evidence type="ECO:0000313" key="12">
    <source>
        <dbReference type="Proteomes" id="UP000295722"/>
    </source>
</evidence>